<gene>
    <name evidence="2" type="ORF">JZO69_09195</name>
</gene>
<feature type="transmembrane region" description="Helical" evidence="1">
    <location>
        <begin position="68"/>
        <end position="86"/>
    </location>
</feature>
<evidence type="ECO:0000313" key="2">
    <source>
        <dbReference type="EMBL" id="MBO0440535.1"/>
    </source>
</evidence>
<keyword evidence="1" id="KW-0812">Transmembrane</keyword>
<dbReference type="EMBL" id="JAFLWD010000020">
    <property type="protein sequence ID" value="MBO0440535.1"/>
    <property type="molecule type" value="Genomic_DNA"/>
</dbReference>
<dbReference type="Proteomes" id="UP000664632">
    <property type="component" value="Unassembled WGS sequence"/>
</dbReference>
<dbReference type="InterPro" id="IPR025608">
    <property type="entry name" value="TcpE"/>
</dbReference>
<organism evidence="2 3">
    <name type="scientific">Candidatus Enterococcus ikei</name>
    <dbReference type="NCBI Taxonomy" id="2815326"/>
    <lineage>
        <taxon>Bacteria</taxon>
        <taxon>Bacillati</taxon>
        <taxon>Bacillota</taxon>
        <taxon>Bacilli</taxon>
        <taxon>Lactobacillales</taxon>
        <taxon>Enterococcaceae</taxon>
        <taxon>Enterococcus</taxon>
    </lineage>
</organism>
<keyword evidence="3" id="KW-1185">Reference proteome</keyword>
<accession>A0ABS3GZ47</accession>
<protein>
    <submittedName>
        <fullName evidence="2">Conjugal transfer protein</fullName>
    </submittedName>
</protein>
<feature type="transmembrane region" description="Helical" evidence="1">
    <location>
        <begin position="33"/>
        <end position="56"/>
    </location>
</feature>
<keyword evidence="1" id="KW-0472">Membrane</keyword>
<keyword evidence="1" id="KW-1133">Transmembrane helix</keyword>
<sequence>MEFNFTKEYNHGHRVYNLGPISLNRWAPNGLSIYRLIVFGVFTLGCLLILFFGVITGNEGIVTFYLKHWIHLIIVLVLLVWTLFSMNWDQKNIFQFVLGRGLFYTSKGNQYEHGHAVIYEENQTFKYKRMKRGKRCAKYKA</sequence>
<comment type="caution">
    <text evidence="2">The sequence shown here is derived from an EMBL/GenBank/DDBJ whole genome shotgun (WGS) entry which is preliminary data.</text>
</comment>
<proteinExistence type="predicted"/>
<name>A0ABS3GZ47_9ENTE</name>
<reference evidence="2 3" key="1">
    <citation type="submission" date="2021-03" db="EMBL/GenBank/DDBJ databases">
        <title>Enterococcal diversity collection.</title>
        <authorList>
            <person name="Gilmore M.S."/>
            <person name="Schwartzman J."/>
            <person name="Van Tyne D."/>
            <person name="Martin M."/>
            <person name="Earl A.M."/>
            <person name="Manson A.L."/>
            <person name="Straub T."/>
            <person name="Salamzade R."/>
            <person name="Saavedra J."/>
            <person name="Lebreton F."/>
            <person name="Prichula J."/>
            <person name="Schaufler K."/>
            <person name="Gaca A."/>
            <person name="Sgardioli B."/>
            <person name="Wagenaar J."/>
            <person name="Strong T."/>
        </authorList>
    </citation>
    <scope>NUCLEOTIDE SEQUENCE [LARGE SCALE GENOMIC DNA]</scope>
    <source>
        <strain evidence="2 3">DIV0869a</strain>
    </source>
</reference>
<evidence type="ECO:0000313" key="3">
    <source>
        <dbReference type="Proteomes" id="UP000664632"/>
    </source>
</evidence>
<dbReference type="RefSeq" id="WP_207112586.1">
    <property type="nucleotide sequence ID" value="NZ_JAFLWD010000020.1"/>
</dbReference>
<dbReference type="Pfam" id="PF12648">
    <property type="entry name" value="TcpE"/>
    <property type="match status" value="1"/>
</dbReference>
<evidence type="ECO:0000256" key="1">
    <source>
        <dbReference type="SAM" id="Phobius"/>
    </source>
</evidence>